<gene>
    <name evidence="1" type="ORF">SAMN05660841_01715</name>
</gene>
<dbReference type="InterPro" id="IPR014710">
    <property type="entry name" value="RmlC-like_jellyroll"/>
</dbReference>
<accession>A0A1T5D0X9</accession>
<evidence type="ECO:0000313" key="2">
    <source>
        <dbReference type="Proteomes" id="UP000190150"/>
    </source>
</evidence>
<evidence type="ECO:0000313" key="1">
    <source>
        <dbReference type="EMBL" id="SKB65256.1"/>
    </source>
</evidence>
<dbReference type="InterPro" id="IPR011051">
    <property type="entry name" value="RmlC_Cupin_sf"/>
</dbReference>
<dbReference type="EMBL" id="FUZF01000005">
    <property type="protein sequence ID" value="SKB65256.1"/>
    <property type="molecule type" value="Genomic_DNA"/>
</dbReference>
<dbReference type="SUPFAM" id="SSF51182">
    <property type="entry name" value="RmlC-like cupins"/>
    <property type="match status" value="1"/>
</dbReference>
<proteinExistence type="predicted"/>
<dbReference type="Proteomes" id="UP000190150">
    <property type="component" value="Unassembled WGS sequence"/>
</dbReference>
<reference evidence="2" key="1">
    <citation type="submission" date="2017-02" db="EMBL/GenBank/DDBJ databases">
        <authorList>
            <person name="Varghese N."/>
            <person name="Submissions S."/>
        </authorList>
    </citation>
    <scope>NUCLEOTIDE SEQUENCE [LARGE SCALE GENOMIC DNA]</scope>
    <source>
        <strain evidence="2">DSM 24091</strain>
    </source>
</reference>
<organism evidence="1 2">
    <name type="scientific">Sphingobacterium nematocida</name>
    <dbReference type="NCBI Taxonomy" id="1513896"/>
    <lineage>
        <taxon>Bacteria</taxon>
        <taxon>Pseudomonadati</taxon>
        <taxon>Bacteroidota</taxon>
        <taxon>Sphingobacteriia</taxon>
        <taxon>Sphingobacteriales</taxon>
        <taxon>Sphingobacteriaceae</taxon>
        <taxon>Sphingobacterium</taxon>
    </lineage>
</organism>
<dbReference type="STRING" id="1513896.SAMN05660841_01715"/>
<dbReference type="Gene3D" id="2.60.120.10">
    <property type="entry name" value="Jelly Rolls"/>
    <property type="match status" value="1"/>
</dbReference>
<keyword evidence="2" id="KW-1185">Reference proteome</keyword>
<dbReference type="PANTHER" id="PTHR37694:SF1">
    <property type="entry name" value="SLR8022 PROTEIN"/>
    <property type="match status" value="1"/>
</dbReference>
<name>A0A1T5D0X9_9SPHI</name>
<dbReference type="PANTHER" id="PTHR37694">
    <property type="entry name" value="SLR8022 PROTEIN"/>
    <property type="match status" value="1"/>
</dbReference>
<sequence length="127" mass="14209">MTQGITLKGKFNVMEITSLLTNISYAENHPSAQVLINNDYSKEIRIVFREGQEMKAHKAPYPIVIEVVDGFIDFGVDNQRHDLPKGSLISLESNVVHDLKASVNSIVRLSLYKGDQVERVQQAVKGN</sequence>
<dbReference type="AlphaFoldDB" id="A0A1T5D0X9"/>
<protein>
    <submittedName>
        <fullName evidence="1">Cupin domain protein</fullName>
    </submittedName>
</protein>